<dbReference type="EMBL" id="HBUE01015764">
    <property type="protein sequence ID" value="CAG6450409.1"/>
    <property type="molecule type" value="Transcribed_RNA"/>
</dbReference>
<evidence type="ECO:0000313" key="2">
    <source>
        <dbReference type="EMBL" id="CAG6450409.1"/>
    </source>
</evidence>
<organism evidence="2">
    <name type="scientific">Culex pipiens</name>
    <name type="common">House mosquito</name>
    <dbReference type="NCBI Taxonomy" id="7175"/>
    <lineage>
        <taxon>Eukaryota</taxon>
        <taxon>Metazoa</taxon>
        <taxon>Ecdysozoa</taxon>
        <taxon>Arthropoda</taxon>
        <taxon>Hexapoda</taxon>
        <taxon>Insecta</taxon>
        <taxon>Pterygota</taxon>
        <taxon>Neoptera</taxon>
        <taxon>Endopterygota</taxon>
        <taxon>Diptera</taxon>
        <taxon>Nematocera</taxon>
        <taxon>Culicoidea</taxon>
        <taxon>Culicidae</taxon>
        <taxon>Culicinae</taxon>
        <taxon>Culicini</taxon>
        <taxon>Culex</taxon>
        <taxon>Culex</taxon>
    </lineage>
</organism>
<dbReference type="AlphaFoldDB" id="A0A8D8A6V3"/>
<accession>A0A8D8A6V3</accession>
<proteinExistence type="predicted"/>
<feature type="region of interest" description="Disordered" evidence="1">
    <location>
        <begin position="121"/>
        <end position="141"/>
    </location>
</feature>
<dbReference type="EMBL" id="HBUE01339152">
    <property type="protein sequence ID" value="CAG6597611.1"/>
    <property type="molecule type" value="Transcribed_RNA"/>
</dbReference>
<sequence>MQTSSSWCVSAEFAPWPRSRQPIINLNRGPERTAHGNGFIWIMQVHLTACTTWLLWTPSRSGQRSSRRARPRQPLPFVSFLRCSQDSAFRRLSSRTTEVNSAVGNSRKCVINSESYTYAQHPITRNRMDKPRDLSTPSSGR</sequence>
<dbReference type="EMBL" id="HBUE01015763">
    <property type="protein sequence ID" value="CAG6450405.1"/>
    <property type="molecule type" value="Transcribed_RNA"/>
</dbReference>
<dbReference type="EMBL" id="HBUE01232323">
    <property type="protein sequence ID" value="CAG6545466.1"/>
    <property type="molecule type" value="Transcribed_RNA"/>
</dbReference>
<reference evidence="2" key="1">
    <citation type="submission" date="2021-05" db="EMBL/GenBank/DDBJ databases">
        <authorList>
            <person name="Alioto T."/>
            <person name="Alioto T."/>
            <person name="Gomez Garrido J."/>
        </authorList>
    </citation>
    <scope>NUCLEOTIDE SEQUENCE</scope>
</reference>
<name>A0A8D8A6V3_CULPI</name>
<protein>
    <submittedName>
        <fullName evidence="2">(northern house mosquito) hypothetical protein</fullName>
    </submittedName>
</protein>
<evidence type="ECO:0000256" key="1">
    <source>
        <dbReference type="SAM" id="MobiDB-lite"/>
    </source>
</evidence>